<dbReference type="SMART" id="SM00260">
    <property type="entry name" value="CheW"/>
    <property type="match status" value="1"/>
</dbReference>
<dbReference type="Gene3D" id="2.30.30.40">
    <property type="entry name" value="SH3 Domains"/>
    <property type="match status" value="1"/>
</dbReference>
<dbReference type="GO" id="GO:0006935">
    <property type="term" value="P:chemotaxis"/>
    <property type="evidence" value="ECO:0007669"/>
    <property type="project" value="InterPro"/>
</dbReference>
<feature type="domain" description="CheW-like" evidence="1">
    <location>
        <begin position="17"/>
        <end position="156"/>
    </location>
</feature>
<dbReference type="PROSITE" id="PS50851">
    <property type="entry name" value="CHEW"/>
    <property type="match status" value="1"/>
</dbReference>
<evidence type="ECO:0000313" key="2">
    <source>
        <dbReference type="EMBL" id="KNY29315.1"/>
    </source>
</evidence>
<dbReference type="InterPro" id="IPR036061">
    <property type="entry name" value="CheW-like_dom_sf"/>
</dbReference>
<proteinExistence type="predicted"/>
<protein>
    <submittedName>
        <fullName evidence="2">CheW protein</fullName>
    </submittedName>
</protein>
<dbReference type="eggNOG" id="COG0835">
    <property type="taxonomic scope" value="Bacteria"/>
</dbReference>
<dbReference type="PANTHER" id="PTHR22617">
    <property type="entry name" value="CHEMOTAXIS SENSOR HISTIDINE KINASE-RELATED"/>
    <property type="match status" value="1"/>
</dbReference>
<evidence type="ECO:0000313" key="3">
    <source>
        <dbReference type="Proteomes" id="UP000036923"/>
    </source>
</evidence>
<dbReference type="Proteomes" id="UP000036923">
    <property type="component" value="Unassembled WGS sequence"/>
</dbReference>
<dbReference type="EMBL" id="LGTC01000001">
    <property type="protein sequence ID" value="KNY29315.1"/>
    <property type="molecule type" value="Genomic_DNA"/>
</dbReference>
<gene>
    <name evidence="2" type="ORF">Bccel_4589</name>
</gene>
<dbReference type="GO" id="GO:0005829">
    <property type="term" value="C:cytosol"/>
    <property type="evidence" value="ECO:0007669"/>
    <property type="project" value="TreeGrafter"/>
</dbReference>
<dbReference type="PATRIC" id="fig|398512.5.peg.4808"/>
<reference evidence="3" key="1">
    <citation type="submission" date="2015-07" db="EMBL/GenBank/DDBJ databases">
        <title>Near-Complete Genome Sequence of the Cellulolytic Bacterium Bacteroides (Pseudobacteroides) cellulosolvens ATCC 35603.</title>
        <authorList>
            <person name="Dassa B."/>
            <person name="Utturkar S.M."/>
            <person name="Klingeman D.M."/>
            <person name="Hurt R.A."/>
            <person name="Keller M."/>
            <person name="Xu J."/>
            <person name="Reddy Y.H.K."/>
            <person name="Borovok I."/>
            <person name="Grinberg I.R."/>
            <person name="Lamed R."/>
            <person name="Zhivin O."/>
            <person name="Bayer E.A."/>
            <person name="Brown S.D."/>
        </authorList>
    </citation>
    <scope>NUCLEOTIDE SEQUENCE [LARGE SCALE GENOMIC DNA]</scope>
    <source>
        <strain evidence="3">DSM 2933</strain>
    </source>
</reference>
<dbReference type="OrthoDB" id="9794382at2"/>
<dbReference type="SUPFAM" id="SSF50341">
    <property type="entry name" value="CheW-like"/>
    <property type="match status" value="1"/>
</dbReference>
<organism evidence="2 3">
    <name type="scientific">Pseudobacteroides cellulosolvens ATCC 35603 = DSM 2933</name>
    <dbReference type="NCBI Taxonomy" id="398512"/>
    <lineage>
        <taxon>Bacteria</taxon>
        <taxon>Bacillati</taxon>
        <taxon>Bacillota</taxon>
        <taxon>Clostridia</taxon>
        <taxon>Eubacteriales</taxon>
        <taxon>Oscillospiraceae</taxon>
        <taxon>Pseudobacteroides</taxon>
    </lineage>
</organism>
<comment type="caution">
    <text evidence="2">The sequence shown here is derived from an EMBL/GenBank/DDBJ whole genome shotgun (WGS) entry which is preliminary data.</text>
</comment>
<dbReference type="RefSeq" id="WP_036935758.1">
    <property type="nucleotide sequence ID" value="NZ_JQKC01000001.1"/>
</dbReference>
<name>A0A0L6JUJ2_9FIRM</name>
<dbReference type="InterPro" id="IPR002545">
    <property type="entry name" value="CheW-lke_dom"/>
</dbReference>
<evidence type="ECO:0000259" key="1">
    <source>
        <dbReference type="PROSITE" id="PS50851"/>
    </source>
</evidence>
<dbReference type="AlphaFoldDB" id="A0A0L6JUJ2"/>
<sequence>MAQVLEEVLGVSENTQKDKYLTFALGKEEYGIEIRYVTEIIGLQAITEVPEFSGYLKGIVNLRGKIIPVIDVRLRFNKETKEYNDRTCTIVIEVNGICVGLIVDNVAEVLSITEENIVPPPNISNEQNKYIKGIGKVDSNVKLILDCEKLLSDFEMPGLNSIE</sequence>
<accession>A0A0L6JUJ2</accession>
<dbReference type="PANTHER" id="PTHR22617:SF23">
    <property type="entry name" value="CHEMOTAXIS PROTEIN CHEW"/>
    <property type="match status" value="1"/>
</dbReference>
<dbReference type="STRING" id="398512.Bccel_4589"/>
<dbReference type="Gene3D" id="2.40.50.180">
    <property type="entry name" value="CheA-289, Domain 4"/>
    <property type="match status" value="1"/>
</dbReference>
<keyword evidence="3" id="KW-1185">Reference proteome</keyword>
<dbReference type="Pfam" id="PF01584">
    <property type="entry name" value="CheW"/>
    <property type="match status" value="1"/>
</dbReference>
<dbReference type="GO" id="GO:0007165">
    <property type="term" value="P:signal transduction"/>
    <property type="evidence" value="ECO:0007669"/>
    <property type="project" value="InterPro"/>
</dbReference>
<dbReference type="InterPro" id="IPR039315">
    <property type="entry name" value="CheW"/>
</dbReference>